<evidence type="ECO:0000256" key="1">
    <source>
        <dbReference type="ARBA" id="ARBA00009447"/>
    </source>
</evidence>
<dbReference type="Pfam" id="PF06046">
    <property type="entry name" value="Sec6"/>
    <property type="match status" value="2"/>
</dbReference>
<keyword evidence="3" id="KW-1185">Reference proteome</keyword>
<proteinExistence type="inferred from homology"/>
<accession>A0A8C6SJN1</accession>
<dbReference type="PANTHER" id="PTHR21292:SF4">
    <property type="entry name" value="TUMOR NECROSIS FACTOR ALPHA-INDUCED PROTEIN 2"/>
    <property type="match status" value="1"/>
</dbReference>
<name>A0A8C6SJN1_9GOBI</name>
<dbReference type="PANTHER" id="PTHR21292">
    <property type="entry name" value="EXOCYST COMPLEX COMPONENT SEC6-RELATED"/>
    <property type="match status" value="1"/>
</dbReference>
<comment type="similarity">
    <text evidence="1">Belongs to the SEC6 family.</text>
</comment>
<dbReference type="GO" id="GO:0006887">
    <property type="term" value="P:exocytosis"/>
    <property type="evidence" value="ECO:0007669"/>
    <property type="project" value="InterPro"/>
</dbReference>
<protein>
    <recommendedName>
        <fullName evidence="4">Exocyst complex component Sec6</fullName>
    </recommendedName>
</protein>
<sequence length="547" mass="63203">NQTNTSLRRCTEKLIYTFKDYLDLQQFSEASQLLIDEEKQLFPLSNESQPLQEVETLRSQRQDLEAAILKTFRLSLSKEVTPQALTSAVAAMCKEDEQDVFWMRETQAQEPEWRPAKLREKHDMELKALVEDRMDNPDAQCSSPDAVKGSSIQNDIWAMGRQLKQDLETVAEVVSGCYPKEMDICNFYALRFHHVFGVRLRKIAEFGLDDNDCTFILQWVNAYYPEILQRPNLSINIADMTTYIDKVLYDAKQMWTNGEMPKTEDGCFVSETAYDIIQVLTPLKDKHYPCSNFKAAFGQCLLKQMHFSYRYKSFLEEVIRSNKSNTVPTVKANLHCIQQFRSVCQKEPSMVKVCLCIKMHVLFQPLYRKLSTDWLKGGHFKKLLEDIESKGPDLQGLAAASHQELMGRFHLDVSVEYVKRLIRVDKLKDSVKQREAHERLKYEAERLHQLFSKMGSREDWLKDVFVRIAELLRLQDLAAVQMHVASMGTSHPDITEKHVSAILKLKANFSKANRLTVKETLRDTLESTPTNTATSENTRVFYSLVPV</sequence>
<dbReference type="AlphaFoldDB" id="A0A8C6SJN1"/>
<dbReference type="GO" id="GO:0000145">
    <property type="term" value="C:exocyst"/>
    <property type="evidence" value="ECO:0007669"/>
    <property type="project" value="InterPro"/>
</dbReference>
<evidence type="ECO:0000313" key="2">
    <source>
        <dbReference type="Ensembl" id="ENSNMLP00000006793.1"/>
    </source>
</evidence>
<evidence type="ECO:0008006" key="4">
    <source>
        <dbReference type="Google" id="ProtNLM"/>
    </source>
</evidence>
<dbReference type="InterPro" id="IPR010326">
    <property type="entry name" value="EXOC3/Sec6"/>
</dbReference>
<dbReference type="Gene3D" id="1.10.357.70">
    <property type="entry name" value="Exocyst complex component Sec6, C-terminal domain"/>
    <property type="match status" value="1"/>
</dbReference>
<reference evidence="2" key="1">
    <citation type="submission" date="2025-08" db="UniProtKB">
        <authorList>
            <consortium name="Ensembl"/>
        </authorList>
    </citation>
    <scope>IDENTIFICATION</scope>
</reference>
<reference evidence="2" key="2">
    <citation type="submission" date="2025-09" db="UniProtKB">
        <authorList>
            <consortium name="Ensembl"/>
        </authorList>
    </citation>
    <scope>IDENTIFICATION</scope>
</reference>
<dbReference type="InterPro" id="IPR042532">
    <property type="entry name" value="EXOC3/Sec6_C"/>
</dbReference>
<organism evidence="2 3">
    <name type="scientific">Neogobius melanostomus</name>
    <name type="common">round goby</name>
    <dbReference type="NCBI Taxonomy" id="47308"/>
    <lineage>
        <taxon>Eukaryota</taxon>
        <taxon>Metazoa</taxon>
        <taxon>Chordata</taxon>
        <taxon>Craniata</taxon>
        <taxon>Vertebrata</taxon>
        <taxon>Euteleostomi</taxon>
        <taxon>Actinopterygii</taxon>
        <taxon>Neopterygii</taxon>
        <taxon>Teleostei</taxon>
        <taxon>Neoteleostei</taxon>
        <taxon>Acanthomorphata</taxon>
        <taxon>Gobiaria</taxon>
        <taxon>Gobiiformes</taxon>
        <taxon>Gobioidei</taxon>
        <taxon>Gobiidae</taxon>
        <taxon>Benthophilinae</taxon>
        <taxon>Neogobiini</taxon>
        <taxon>Neogobius</taxon>
    </lineage>
</organism>
<evidence type="ECO:0000313" key="3">
    <source>
        <dbReference type="Proteomes" id="UP000694523"/>
    </source>
</evidence>
<dbReference type="GO" id="GO:0000149">
    <property type="term" value="F:SNARE binding"/>
    <property type="evidence" value="ECO:0007669"/>
    <property type="project" value="TreeGrafter"/>
</dbReference>
<dbReference type="GO" id="GO:0051601">
    <property type="term" value="P:exocyst localization"/>
    <property type="evidence" value="ECO:0007669"/>
    <property type="project" value="TreeGrafter"/>
</dbReference>
<dbReference type="Proteomes" id="UP000694523">
    <property type="component" value="Unplaced"/>
</dbReference>
<dbReference type="Ensembl" id="ENSNMLT00000007751.1">
    <property type="protein sequence ID" value="ENSNMLP00000006793.1"/>
    <property type="gene ID" value="ENSNMLG00000004921.1"/>
</dbReference>